<organism evidence="1 2">
    <name type="scientific">Penicillium subrubescens</name>
    <dbReference type="NCBI Taxonomy" id="1316194"/>
    <lineage>
        <taxon>Eukaryota</taxon>
        <taxon>Fungi</taxon>
        <taxon>Dikarya</taxon>
        <taxon>Ascomycota</taxon>
        <taxon>Pezizomycotina</taxon>
        <taxon>Eurotiomycetes</taxon>
        <taxon>Eurotiomycetidae</taxon>
        <taxon>Eurotiales</taxon>
        <taxon>Aspergillaceae</taxon>
        <taxon>Penicillium</taxon>
    </lineage>
</organism>
<protein>
    <submittedName>
        <fullName evidence="1">Uncharacterized protein</fullName>
    </submittedName>
</protein>
<dbReference type="Proteomes" id="UP000186955">
    <property type="component" value="Unassembled WGS sequence"/>
</dbReference>
<evidence type="ECO:0000313" key="1">
    <source>
        <dbReference type="EMBL" id="OKP12905.1"/>
    </source>
</evidence>
<comment type="caution">
    <text evidence="1">The sequence shown here is derived from an EMBL/GenBank/DDBJ whole genome shotgun (WGS) entry which is preliminary data.</text>
</comment>
<sequence length="115" mass="13411">MTSFYWHNLPNFFWPIAPDRRQFYANFVEKALLPAVMNENDDDSGTLQDLVFPKLRSLHLFVNFGHNYIPRIPGHRIEELKADSQHEKYPTTTVDPEAMSAILDQIPVYAFRGTE</sequence>
<evidence type="ECO:0000313" key="2">
    <source>
        <dbReference type="Proteomes" id="UP000186955"/>
    </source>
</evidence>
<keyword evidence="2" id="KW-1185">Reference proteome</keyword>
<dbReference type="AlphaFoldDB" id="A0A1Q5UK93"/>
<dbReference type="EMBL" id="MNBE01000171">
    <property type="protein sequence ID" value="OKP12905.1"/>
    <property type="molecule type" value="Genomic_DNA"/>
</dbReference>
<accession>A0A1Q5UK93</accession>
<gene>
    <name evidence="1" type="ORF">PENSUB_1452</name>
</gene>
<name>A0A1Q5UK93_9EURO</name>
<dbReference type="STRING" id="1316194.A0A1Q5UK93"/>
<proteinExistence type="predicted"/>
<reference evidence="1 2" key="1">
    <citation type="submission" date="2016-10" db="EMBL/GenBank/DDBJ databases">
        <title>Genome sequence of the ascomycete fungus Penicillium subrubescens.</title>
        <authorList>
            <person name="De Vries R.P."/>
            <person name="Peng M."/>
            <person name="Dilokpimol A."/>
            <person name="Hilden K."/>
            <person name="Makela M.R."/>
            <person name="Grigoriev I."/>
            <person name="Riley R."/>
            <person name="Granchi Z."/>
        </authorList>
    </citation>
    <scope>NUCLEOTIDE SEQUENCE [LARGE SCALE GENOMIC DNA]</scope>
    <source>
        <strain evidence="1 2">CBS 132785</strain>
    </source>
</reference>